<dbReference type="EMBL" id="JBHRYH010000002">
    <property type="protein sequence ID" value="MFC3624668.1"/>
    <property type="molecule type" value="Genomic_DNA"/>
</dbReference>
<evidence type="ECO:0000313" key="2">
    <source>
        <dbReference type="EMBL" id="MFC3624668.1"/>
    </source>
</evidence>
<evidence type="ECO:0000256" key="1">
    <source>
        <dbReference type="SAM" id="MobiDB-lite"/>
    </source>
</evidence>
<organism evidence="2 3">
    <name type="scientific">Vogesella amnigena</name>
    <dbReference type="NCBI Taxonomy" id="1507449"/>
    <lineage>
        <taxon>Bacteria</taxon>
        <taxon>Pseudomonadati</taxon>
        <taxon>Pseudomonadota</taxon>
        <taxon>Betaproteobacteria</taxon>
        <taxon>Neisseriales</taxon>
        <taxon>Chromobacteriaceae</taxon>
        <taxon>Vogesella</taxon>
    </lineage>
</organism>
<protein>
    <submittedName>
        <fullName evidence="2">Uncharacterized protein</fullName>
    </submittedName>
</protein>
<dbReference type="Proteomes" id="UP001595636">
    <property type="component" value="Unassembled WGS sequence"/>
</dbReference>
<proteinExistence type="predicted"/>
<accession>A0ABV7TQL7</accession>
<keyword evidence="3" id="KW-1185">Reference proteome</keyword>
<reference evidence="3" key="1">
    <citation type="journal article" date="2019" name="Int. J. Syst. Evol. Microbiol.">
        <title>The Global Catalogue of Microorganisms (GCM) 10K type strain sequencing project: providing services to taxonomists for standard genome sequencing and annotation.</title>
        <authorList>
            <consortium name="The Broad Institute Genomics Platform"/>
            <consortium name="The Broad Institute Genome Sequencing Center for Infectious Disease"/>
            <person name="Wu L."/>
            <person name="Ma J."/>
        </authorList>
    </citation>
    <scope>NUCLEOTIDE SEQUENCE [LARGE SCALE GENOMIC DNA]</scope>
    <source>
        <strain evidence="3">KCTC 42195</strain>
    </source>
</reference>
<name>A0ABV7TQL7_9NEIS</name>
<feature type="region of interest" description="Disordered" evidence="1">
    <location>
        <begin position="1"/>
        <end position="30"/>
    </location>
</feature>
<feature type="compositionally biased region" description="Polar residues" evidence="1">
    <location>
        <begin position="1"/>
        <end position="27"/>
    </location>
</feature>
<gene>
    <name evidence="2" type="ORF">ACFOKJ_00720</name>
</gene>
<sequence length="178" mass="19600">MKFPFPSSSDNSAQQHSQWEPASQPLTGITLRPTGAASSVDPAFAYIVSPVAYTPAALHKARQSWISRDAHASQPAAEALLHFFMHGLQAVLLDLHTTCHDRDAPRYLASGEQLHAACDCHLQHVLLAIHHMKVQVYDQERADGTPAADIVDRLIVNMDSLPASTRKQLCWDNLAYPD</sequence>
<evidence type="ECO:0000313" key="3">
    <source>
        <dbReference type="Proteomes" id="UP001595636"/>
    </source>
</evidence>
<dbReference type="RefSeq" id="WP_390276064.1">
    <property type="nucleotide sequence ID" value="NZ_JBHRYH010000002.1"/>
</dbReference>
<comment type="caution">
    <text evidence="2">The sequence shown here is derived from an EMBL/GenBank/DDBJ whole genome shotgun (WGS) entry which is preliminary data.</text>
</comment>